<dbReference type="EMBL" id="VSSQ01096719">
    <property type="protein sequence ID" value="MPN40359.1"/>
    <property type="molecule type" value="Genomic_DNA"/>
</dbReference>
<name>A0A645HQ48_9ZZZZ</name>
<evidence type="ECO:0000313" key="1">
    <source>
        <dbReference type="EMBL" id="MPN40359.1"/>
    </source>
</evidence>
<protein>
    <submittedName>
        <fullName evidence="1">Uncharacterized protein</fullName>
    </submittedName>
</protein>
<proteinExistence type="predicted"/>
<accession>A0A645HQ48</accession>
<gene>
    <name evidence="1" type="ORF">SDC9_187895</name>
</gene>
<reference evidence="1" key="1">
    <citation type="submission" date="2019-08" db="EMBL/GenBank/DDBJ databases">
        <authorList>
            <person name="Kucharzyk K."/>
            <person name="Murdoch R.W."/>
            <person name="Higgins S."/>
            <person name="Loffler F."/>
        </authorList>
    </citation>
    <scope>NUCLEOTIDE SEQUENCE</scope>
</reference>
<organism evidence="1">
    <name type="scientific">bioreactor metagenome</name>
    <dbReference type="NCBI Taxonomy" id="1076179"/>
    <lineage>
        <taxon>unclassified sequences</taxon>
        <taxon>metagenomes</taxon>
        <taxon>ecological metagenomes</taxon>
    </lineage>
</organism>
<sequence>MVVDDLDAIDFHQRCGLGGSGNCVRDIGHAVTW</sequence>
<comment type="caution">
    <text evidence="1">The sequence shown here is derived from an EMBL/GenBank/DDBJ whole genome shotgun (WGS) entry which is preliminary data.</text>
</comment>
<dbReference type="AlphaFoldDB" id="A0A645HQ48"/>